<dbReference type="InterPro" id="IPR038657">
    <property type="entry name" value="Ribosomal_bL19_sf"/>
</dbReference>
<reference evidence="8 9" key="1">
    <citation type="submission" date="2019-01" db="EMBL/GenBank/DDBJ databases">
        <title>Blautia sp. nov. KGMB01111 isolated human feces.</title>
        <authorList>
            <person name="Park J.-E."/>
            <person name="Kim J.-S."/>
            <person name="Park S.-H."/>
        </authorList>
    </citation>
    <scope>NUCLEOTIDE SEQUENCE [LARGE SCALE GENOMIC DNA]</scope>
    <source>
        <strain evidence="8 9">KGMB01111</strain>
    </source>
</reference>
<organism evidence="8 9">
    <name type="scientific">Blautia faecicola</name>
    <dbReference type="NCBI Taxonomy" id="2509240"/>
    <lineage>
        <taxon>Bacteria</taxon>
        <taxon>Bacillati</taxon>
        <taxon>Bacillota</taxon>
        <taxon>Clostridia</taxon>
        <taxon>Lachnospirales</taxon>
        <taxon>Lachnospiraceae</taxon>
        <taxon>Blautia</taxon>
    </lineage>
</organism>
<dbReference type="EMBL" id="SDKC01000001">
    <property type="protein sequence ID" value="RXS74983.1"/>
    <property type="molecule type" value="Genomic_DNA"/>
</dbReference>
<dbReference type="Gene3D" id="2.30.30.790">
    <property type="match status" value="1"/>
</dbReference>
<dbReference type="PANTHER" id="PTHR15680:SF9">
    <property type="entry name" value="LARGE RIBOSOMAL SUBUNIT PROTEIN BL19M"/>
    <property type="match status" value="1"/>
</dbReference>
<comment type="similarity">
    <text evidence="2 6 7">Belongs to the bacterial ribosomal protein bL19 family.</text>
</comment>
<sequence length="115" mass="13000">MNEIIKNIEAAQLKAEAPAFNVGDTVKVYGKIKEGNRERIQIFEGIVIKKQGGSCRETFTVRKNSNGIGVEKTWPLHSPNVERVEVVRRGKVRRAKLNYLRDRVGKAAKVKELVK</sequence>
<evidence type="ECO:0000256" key="4">
    <source>
        <dbReference type="ARBA" id="ARBA00023274"/>
    </source>
</evidence>
<dbReference type="AlphaFoldDB" id="A0A4Q1RH59"/>
<dbReference type="NCBIfam" id="TIGR01024">
    <property type="entry name" value="rplS_bact"/>
    <property type="match status" value="1"/>
</dbReference>
<dbReference type="Proteomes" id="UP000290106">
    <property type="component" value="Unassembled WGS sequence"/>
</dbReference>
<dbReference type="GO" id="GO:0003735">
    <property type="term" value="F:structural constituent of ribosome"/>
    <property type="evidence" value="ECO:0007669"/>
    <property type="project" value="InterPro"/>
</dbReference>
<evidence type="ECO:0000313" key="8">
    <source>
        <dbReference type="EMBL" id="RXS74983.1"/>
    </source>
</evidence>
<dbReference type="GO" id="GO:0022625">
    <property type="term" value="C:cytosolic large ribosomal subunit"/>
    <property type="evidence" value="ECO:0007669"/>
    <property type="project" value="TreeGrafter"/>
</dbReference>
<dbReference type="PANTHER" id="PTHR15680">
    <property type="entry name" value="RIBOSOMAL PROTEIN L19"/>
    <property type="match status" value="1"/>
</dbReference>
<keyword evidence="3 6" id="KW-0689">Ribosomal protein</keyword>
<keyword evidence="9" id="KW-1185">Reference proteome</keyword>
<name>A0A4Q1RH59_9FIRM</name>
<evidence type="ECO:0000313" key="9">
    <source>
        <dbReference type="Proteomes" id="UP000290106"/>
    </source>
</evidence>
<gene>
    <name evidence="6" type="primary">rplS</name>
    <name evidence="8" type="ORF">ETP43_06950</name>
</gene>
<proteinExistence type="inferred from homology"/>
<comment type="function">
    <text evidence="1 6 7">This protein is located at the 30S-50S ribosomal subunit interface and may play a role in the structure and function of the aminoacyl-tRNA binding site.</text>
</comment>
<dbReference type="PRINTS" id="PR00061">
    <property type="entry name" value="RIBOSOMALL19"/>
</dbReference>
<evidence type="ECO:0000256" key="6">
    <source>
        <dbReference type="HAMAP-Rule" id="MF_00402"/>
    </source>
</evidence>
<dbReference type="InterPro" id="IPR001857">
    <property type="entry name" value="Ribosomal_bL19"/>
</dbReference>
<dbReference type="GO" id="GO:0006412">
    <property type="term" value="P:translation"/>
    <property type="evidence" value="ECO:0007669"/>
    <property type="project" value="UniProtKB-UniRule"/>
</dbReference>
<dbReference type="HAMAP" id="MF_00402">
    <property type="entry name" value="Ribosomal_bL19"/>
    <property type="match status" value="1"/>
</dbReference>
<keyword evidence="4 6" id="KW-0687">Ribonucleoprotein</keyword>
<dbReference type="PIRSF" id="PIRSF002191">
    <property type="entry name" value="Ribosomal_L19"/>
    <property type="match status" value="1"/>
</dbReference>
<evidence type="ECO:0000256" key="1">
    <source>
        <dbReference type="ARBA" id="ARBA00002349"/>
    </source>
</evidence>
<protein>
    <recommendedName>
        <fullName evidence="5 6">Large ribosomal subunit protein bL19</fullName>
    </recommendedName>
</protein>
<evidence type="ECO:0000256" key="5">
    <source>
        <dbReference type="ARBA" id="ARBA00035171"/>
    </source>
</evidence>
<evidence type="ECO:0000256" key="2">
    <source>
        <dbReference type="ARBA" id="ARBA00005781"/>
    </source>
</evidence>
<dbReference type="Pfam" id="PF01245">
    <property type="entry name" value="Ribosomal_L19"/>
    <property type="match status" value="1"/>
</dbReference>
<dbReference type="SUPFAM" id="SSF50104">
    <property type="entry name" value="Translation proteins SH3-like domain"/>
    <property type="match status" value="1"/>
</dbReference>
<dbReference type="OrthoDB" id="9803541at2"/>
<dbReference type="RefSeq" id="WP_022171184.1">
    <property type="nucleotide sequence ID" value="NZ_DAWBJR010000048.1"/>
</dbReference>
<dbReference type="InterPro" id="IPR008991">
    <property type="entry name" value="Translation_prot_SH3-like_sf"/>
</dbReference>
<evidence type="ECO:0000256" key="7">
    <source>
        <dbReference type="RuleBase" id="RU000559"/>
    </source>
</evidence>
<comment type="caution">
    <text evidence="8">The sequence shown here is derived from an EMBL/GenBank/DDBJ whole genome shotgun (WGS) entry which is preliminary data.</text>
</comment>
<dbReference type="FunFam" id="2.30.30.790:FF:000001">
    <property type="entry name" value="50S ribosomal protein L19"/>
    <property type="match status" value="1"/>
</dbReference>
<accession>A0A4Q1RH59</accession>
<evidence type="ECO:0000256" key="3">
    <source>
        <dbReference type="ARBA" id="ARBA00022980"/>
    </source>
</evidence>